<organism evidence="2">
    <name type="scientific">Hexamita inflata</name>
    <dbReference type="NCBI Taxonomy" id="28002"/>
    <lineage>
        <taxon>Eukaryota</taxon>
        <taxon>Metamonada</taxon>
        <taxon>Diplomonadida</taxon>
        <taxon>Hexamitidae</taxon>
        <taxon>Hexamitinae</taxon>
        <taxon>Hexamita</taxon>
    </lineage>
</organism>
<dbReference type="EMBL" id="CATOUU010000564">
    <property type="protein sequence ID" value="CAI9934293.1"/>
    <property type="molecule type" value="Genomic_DNA"/>
</dbReference>
<proteinExistence type="predicted"/>
<dbReference type="GO" id="GO:0016787">
    <property type="term" value="F:hydrolase activity"/>
    <property type="evidence" value="ECO:0007669"/>
    <property type="project" value="InterPro"/>
</dbReference>
<accession>A0AA86PBB8</accession>
<reference evidence="2" key="1">
    <citation type="submission" date="2023-06" db="EMBL/GenBank/DDBJ databases">
        <authorList>
            <person name="Kurt Z."/>
        </authorList>
    </citation>
    <scope>NUCLEOTIDE SEQUENCE</scope>
</reference>
<dbReference type="Pfam" id="PF00149">
    <property type="entry name" value="Metallophos"/>
    <property type="match status" value="1"/>
</dbReference>
<dbReference type="Gene3D" id="3.60.21.10">
    <property type="match status" value="1"/>
</dbReference>
<evidence type="ECO:0000313" key="3">
    <source>
        <dbReference type="EMBL" id="CAL6021163.1"/>
    </source>
</evidence>
<dbReference type="PANTHER" id="PTHR12905:SF0">
    <property type="entry name" value="CALCINEURIN-LIKE PHOSPHOESTERASE DOMAIN-CONTAINING PROTEIN"/>
    <property type="match status" value="1"/>
</dbReference>
<feature type="domain" description="Calcineurin-like phosphoesterase" evidence="1">
    <location>
        <begin position="37"/>
        <end position="206"/>
    </location>
</feature>
<dbReference type="PANTHER" id="PTHR12905">
    <property type="entry name" value="METALLOPHOSPHOESTERASE"/>
    <property type="match status" value="1"/>
</dbReference>
<sequence length="259" mass="29752">MKHCMKKQRQQVVEQNNSDQNIIIHNQDLPDDDNIINITFISDTHEEHNKLDGELYNGDILVHTGDLTNGENDPSDLTPIKVFLDWFQSQPYKYKIFIGGNHDFAMKNDEKFALLLKQYPSVSYLCSSSVSVALKNQTLKFYGIPFVTNLKGWTFYVPNEKLQQTANSIEPCDILLTHDVPYHSKSLMNRVLEIKPRIHAFGHMHEHAGVIVKEGITFINGAQMGFPIYDHIYKPIRVNLGQNGVQVPENIKLWSEFPK</sequence>
<dbReference type="InterPro" id="IPR029052">
    <property type="entry name" value="Metallo-depent_PP-like"/>
</dbReference>
<name>A0AA86PBB8_9EUKA</name>
<dbReference type="Proteomes" id="UP001642409">
    <property type="component" value="Unassembled WGS sequence"/>
</dbReference>
<evidence type="ECO:0000313" key="2">
    <source>
        <dbReference type="EMBL" id="CAI9934293.1"/>
    </source>
</evidence>
<evidence type="ECO:0000259" key="1">
    <source>
        <dbReference type="Pfam" id="PF00149"/>
    </source>
</evidence>
<dbReference type="InterPro" id="IPR004843">
    <property type="entry name" value="Calcineurin-like_PHP"/>
</dbReference>
<comment type="caution">
    <text evidence="2">The sequence shown here is derived from an EMBL/GenBank/DDBJ whole genome shotgun (WGS) entry which is preliminary data.</text>
</comment>
<reference evidence="3 4" key="2">
    <citation type="submission" date="2024-07" db="EMBL/GenBank/DDBJ databases">
        <authorList>
            <person name="Akdeniz Z."/>
        </authorList>
    </citation>
    <scope>NUCLEOTIDE SEQUENCE [LARGE SCALE GENOMIC DNA]</scope>
</reference>
<dbReference type="SUPFAM" id="SSF56300">
    <property type="entry name" value="Metallo-dependent phosphatases"/>
    <property type="match status" value="1"/>
</dbReference>
<protein>
    <submittedName>
        <fullName evidence="2">Calcineurin-like phosphoesterase</fullName>
    </submittedName>
    <submittedName>
        <fullName evidence="3">Calcineurin-like_phosphoesterase</fullName>
    </submittedName>
</protein>
<dbReference type="EMBL" id="CAXDID020000088">
    <property type="protein sequence ID" value="CAL6021163.1"/>
    <property type="molecule type" value="Genomic_DNA"/>
</dbReference>
<gene>
    <name evidence="2" type="ORF">HINF_LOCUS21938</name>
    <name evidence="3" type="ORF">HINF_LOCUS28036</name>
</gene>
<keyword evidence="4" id="KW-1185">Reference proteome</keyword>
<evidence type="ECO:0000313" key="4">
    <source>
        <dbReference type="Proteomes" id="UP001642409"/>
    </source>
</evidence>
<dbReference type="InterPro" id="IPR051693">
    <property type="entry name" value="UPF0046_metallophosphoest"/>
</dbReference>
<dbReference type="AlphaFoldDB" id="A0AA86PBB8"/>